<feature type="domain" description="Fimbrial-type adhesion" evidence="2">
    <location>
        <begin position="33"/>
        <end position="191"/>
    </location>
</feature>
<evidence type="ECO:0000313" key="5">
    <source>
        <dbReference type="Proteomes" id="UP000317374"/>
    </source>
</evidence>
<gene>
    <name evidence="4" type="primary">ybgD_1</name>
    <name evidence="3" type="ORF">OXR69_026555</name>
    <name evidence="4" type="ORF">SB6422_03198</name>
</gene>
<protein>
    <submittedName>
        <fullName evidence="3 4">Fimbrial-like protein</fullName>
    </submittedName>
</protein>
<sequence>MFKKTLLAVVTTALFSATVFNASADDQGHGIVTFSGTVITAPCSVAPESSQIDVDLGQVADTVLNGGQYSQSADFTIKLQDCVLTSTDTEGVKTTIDKVNVTFTSANVDTTDTSLMANTKENNYGGATGVGVRILDAGYNTFDLGVALPVTFTDVNNPTQNLDFHARMESLGKNATEGDVYAQANYVLAYK</sequence>
<dbReference type="OrthoDB" id="6522787at2"/>
<dbReference type="Pfam" id="PF00419">
    <property type="entry name" value="Fimbrial"/>
    <property type="match status" value="1"/>
</dbReference>
<dbReference type="EMBL" id="JAPQEX020000001">
    <property type="protein sequence ID" value="MDG1645399.1"/>
    <property type="molecule type" value="Genomic_DNA"/>
</dbReference>
<feature type="signal peptide" evidence="1">
    <location>
        <begin position="1"/>
        <end position="24"/>
    </location>
</feature>
<dbReference type="InterPro" id="IPR036937">
    <property type="entry name" value="Adhesion_dom_fimbrial_sf"/>
</dbReference>
<dbReference type="GO" id="GO:0043709">
    <property type="term" value="P:cell adhesion involved in single-species biofilm formation"/>
    <property type="evidence" value="ECO:0007669"/>
    <property type="project" value="TreeGrafter"/>
</dbReference>
<dbReference type="GO" id="GO:0009289">
    <property type="term" value="C:pilus"/>
    <property type="evidence" value="ECO:0007669"/>
    <property type="project" value="InterPro"/>
</dbReference>
<dbReference type="PANTHER" id="PTHR33420:SF11">
    <property type="entry name" value="FIMBRIAL-LIKE PROTEIN"/>
    <property type="match status" value="1"/>
</dbReference>
<dbReference type="Proteomes" id="UP001075001">
    <property type="component" value="Unassembled WGS sequence"/>
</dbReference>
<dbReference type="InterPro" id="IPR000259">
    <property type="entry name" value="Adhesion_dom_fimbrial"/>
</dbReference>
<reference evidence="4 5" key="1">
    <citation type="submission" date="2019-07" db="EMBL/GenBank/DDBJ databases">
        <authorList>
            <person name="Brisse S."/>
            <person name="Rodrigues C."/>
            <person name="Thorpe H."/>
        </authorList>
    </citation>
    <scope>NUCLEOTIDE SEQUENCE [LARGE SCALE GENOMIC DNA]</scope>
    <source>
        <strain evidence="4">SB6422</strain>
    </source>
</reference>
<organism evidence="4 5">
    <name type="scientific">Klebsiella huaxiensis</name>
    <dbReference type="NCBI Taxonomy" id="2153354"/>
    <lineage>
        <taxon>Bacteria</taxon>
        <taxon>Pseudomonadati</taxon>
        <taxon>Pseudomonadota</taxon>
        <taxon>Gammaproteobacteria</taxon>
        <taxon>Enterobacterales</taxon>
        <taxon>Enterobacteriaceae</taxon>
        <taxon>Klebsiella/Raoultella group</taxon>
        <taxon>Klebsiella</taxon>
    </lineage>
</organism>
<feature type="chain" id="PRO_5022881466" evidence="1">
    <location>
        <begin position="25"/>
        <end position="191"/>
    </location>
</feature>
<name>A0A564MRX3_9ENTR</name>
<dbReference type="InterPro" id="IPR050263">
    <property type="entry name" value="Bact_Fimbrial_Adh_Pro"/>
</dbReference>
<reference evidence="3" key="2">
    <citation type="submission" date="2023-03" db="EMBL/GenBank/DDBJ databases">
        <title>identification of new KPC variant in Klebsiella huaxiensis from the Hospital Sewage Samples in China.</title>
        <authorList>
            <person name="Wu Y."/>
        </authorList>
    </citation>
    <scope>NUCLEOTIDE SEQUENCE</scope>
    <source>
        <strain evidence="3">ZR-9</strain>
    </source>
</reference>
<dbReference type="Proteomes" id="UP000317374">
    <property type="component" value="Unassembled WGS sequence"/>
</dbReference>
<dbReference type="InterPro" id="IPR008966">
    <property type="entry name" value="Adhesion_dom_sf"/>
</dbReference>
<dbReference type="SUPFAM" id="SSF49401">
    <property type="entry name" value="Bacterial adhesins"/>
    <property type="match status" value="1"/>
</dbReference>
<dbReference type="Gene3D" id="2.60.40.1090">
    <property type="entry name" value="Fimbrial-type adhesion domain"/>
    <property type="match status" value="1"/>
</dbReference>
<dbReference type="NCBIfam" id="NF007276">
    <property type="entry name" value="PRK09733.1"/>
    <property type="match status" value="1"/>
</dbReference>
<proteinExistence type="predicted"/>
<dbReference type="PANTHER" id="PTHR33420">
    <property type="entry name" value="FIMBRIAL SUBUNIT ELFA-RELATED"/>
    <property type="match status" value="1"/>
</dbReference>
<keyword evidence="6" id="KW-1185">Reference proteome</keyword>
<evidence type="ECO:0000259" key="2">
    <source>
        <dbReference type="Pfam" id="PF00419"/>
    </source>
</evidence>
<keyword evidence="1" id="KW-0732">Signal</keyword>
<evidence type="ECO:0000313" key="4">
    <source>
        <dbReference type="EMBL" id="VUS96528.1"/>
    </source>
</evidence>
<accession>A0A564MRX3</accession>
<dbReference type="EMBL" id="CABGGW010000049">
    <property type="protein sequence ID" value="VUS96528.1"/>
    <property type="molecule type" value="Genomic_DNA"/>
</dbReference>
<dbReference type="RefSeq" id="WP_112213704.1">
    <property type="nucleotide sequence ID" value="NZ_CABGGQ010000009.1"/>
</dbReference>
<dbReference type="AlphaFoldDB" id="A0A564MRX3"/>
<evidence type="ECO:0000313" key="6">
    <source>
        <dbReference type="Proteomes" id="UP001075001"/>
    </source>
</evidence>
<evidence type="ECO:0000256" key="1">
    <source>
        <dbReference type="SAM" id="SignalP"/>
    </source>
</evidence>
<evidence type="ECO:0000313" key="3">
    <source>
        <dbReference type="EMBL" id="MDG1645399.1"/>
    </source>
</evidence>